<accession>A0A0C5CJZ2</accession>
<feature type="transmembrane region" description="Helical" evidence="1">
    <location>
        <begin position="119"/>
        <end position="142"/>
    </location>
</feature>
<keyword evidence="1" id="KW-0472">Membrane</keyword>
<name>A0A0C5CJZ2_HEYCO</name>
<feature type="transmembrane region" description="Helical" evidence="1">
    <location>
        <begin position="7"/>
        <end position="28"/>
    </location>
</feature>
<dbReference type="EMBL" id="LRPN01000021">
    <property type="protein sequence ID" value="KWZ85073.1"/>
    <property type="molecule type" value="Genomic_DNA"/>
</dbReference>
<feature type="transmembrane region" description="Helical" evidence="1">
    <location>
        <begin position="43"/>
        <end position="73"/>
    </location>
</feature>
<reference evidence="3" key="4">
    <citation type="submission" date="2016-01" db="EMBL/GenBank/DDBJ databases">
        <authorList>
            <person name="Oliw E.H."/>
        </authorList>
    </citation>
    <scope>NUCLEOTIDE SEQUENCE [LARGE SCALE GENOMIC DNA]</scope>
    <source>
        <strain evidence="3">GED7749B</strain>
    </source>
</reference>
<reference evidence="4" key="2">
    <citation type="submission" date="2015-01" db="EMBL/GenBank/DDBJ databases">
        <title>Comparative genome analysis of Bacillus coagulans HM-08, Clostridium butyricum HM-68, Bacillus subtilis HM-66 and Bacillus paralicheniformis BL-09.</title>
        <authorList>
            <person name="Zhang H."/>
        </authorList>
    </citation>
    <scope>NUCLEOTIDE SEQUENCE [LARGE SCALE GENOMIC DNA]</scope>
    <source>
        <strain evidence="4">HM-08</strain>
    </source>
</reference>
<proteinExistence type="predicted"/>
<dbReference type="InterPro" id="IPR021354">
    <property type="entry name" value="DUF2975"/>
</dbReference>
<dbReference type="Proteomes" id="UP000070376">
    <property type="component" value="Unassembled WGS sequence"/>
</dbReference>
<protein>
    <submittedName>
        <fullName evidence="2">Membrane protein</fullName>
    </submittedName>
</protein>
<reference evidence="5" key="3">
    <citation type="submission" date="2016-01" db="EMBL/GenBank/DDBJ databases">
        <authorList>
            <person name="Mitreva M."/>
            <person name="Pepin K.H."/>
            <person name="Mihindukulasuriya K.A."/>
            <person name="Fulton R."/>
            <person name="Fronick C."/>
            <person name="O'Laughlin M."/>
            <person name="Miner T."/>
            <person name="Herter B."/>
            <person name="Rosa B.A."/>
            <person name="Cordes M."/>
            <person name="Tomlinson C."/>
            <person name="Wollam A."/>
            <person name="Palsikar V.B."/>
            <person name="Mardis E.R."/>
            <person name="Wilson R.K."/>
        </authorList>
    </citation>
    <scope>NUCLEOTIDE SEQUENCE [LARGE SCALE GENOMIC DNA]</scope>
    <source>
        <strain evidence="5">GED7749B</strain>
    </source>
</reference>
<organism evidence="3 5">
    <name type="scientific">Heyndrickxia coagulans</name>
    <name type="common">Weizmannia coagulans</name>
    <dbReference type="NCBI Taxonomy" id="1398"/>
    <lineage>
        <taxon>Bacteria</taxon>
        <taxon>Bacillati</taxon>
        <taxon>Bacillota</taxon>
        <taxon>Bacilli</taxon>
        <taxon>Bacillales</taxon>
        <taxon>Bacillaceae</taxon>
        <taxon>Heyndrickxia</taxon>
    </lineage>
</organism>
<sequence length="160" mass="17458">MKRGSTLFLRLAVILIGIPILALCIFVVPEIGKLAAHLVPDFAFMAFLVLLVIYGATLPFYFALYQAFILLGLIDKNTAFSASSVTALKKIKYCAAAIGFLYVAGSPLFYLMADRDDAPGILVICFFIIFASAVITVFAAVLQRLLQEAIEIKNENDLTV</sequence>
<keyword evidence="1" id="KW-0812">Transmembrane</keyword>
<keyword evidence="4" id="KW-1185">Reference proteome</keyword>
<gene>
    <name evidence="3" type="ORF">HMPREF3213_00592</name>
    <name evidence="2" type="ORF">SB48_HM08orf01325</name>
</gene>
<evidence type="ECO:0000313" key="3">
    <source>
        <dbReference type="EMBL" id="KWZ85073.1"/>
    </source>
</evidence>
<dbReference type="Pfam" id="PF11188">
    <property type="entry name" value="DUF2975"/>
    <property type="match status" value="1"/>
</dbReference>
<dbReference type="EMBL" id="CP010525">
    <property type="protein sequence ID" value="AJO21657.1"/>
    <property type="molecule type" value="Genomic_DNA"/>
</dbReference>
<dbReference type="AlphaFoldDB" id="A0A0C5CJZ2"/>
<evidence type="ECO:0000313" key="4">
    <source>
        <dbReference type="Proteomes" id="UP000032024"/>
    </source>
</evidence>
<evidence type="ECO:0000313" key="2">
    <source>
        <dbReference type="EMBL" id="AJO21657.1"/>
    </source>
</evidence>
<evidence type="ECO:0000256" key="1">
    <source>
        <dbReference type="SAM" id="Phobius"/>
    </source>
</evidence>
<dbReference type="Proteomes" id="UP000032024">
    <property type="component" value="Chromosome"/>
</dbReference>
<dbReference type="RefSeq" id="WP_017550115.1">
    <property type="nucleotide sequence ID" value="NZ_CP010525.1"/>
</dbReference>
<evidence type="ECO:0000313" key="5">
    <source>
        <dbReference type="Proteomes" id="UP000070376"/>
    </source>
</evidence>
<keyword evidence="1" id="KW-1133">Transmembrane helix</keyword>
<reference evidence="2" key="1">
    <citation type="submission" date="2015-01" db="EMBL/GenBank/DDBJ databases">
        <title>Comparative genome analysis of Bacillus coagulans HM-08, Clostridium butyricum HM-68, Bacillus subtilis HM-66 and Bacillus licheniformis BL-09.</title>
        <authorList>
            <person name="Zhang H."/>
        </authorList>
    </citation>
    <scope>NUCLEOTIDE SEQUENCE [LARGE SCALE GENOMIC DNA]</scope>
    <source>
        <strain evidence="2">HM-08</strain>
    </source>
</reference>
<dbReference type="PATRIC" id="fig|1398.18.peg.883"/>
<feature type="transmembrane region" description="Helical" evidence="1">
    <location>
        <begin position="93"/>
        <end position="113"/>
    </location>
</feature>
<dbReference type="STRING" id="1398.AB434_0329"/>